<dbReference type="PANTHER" id="PTHR10036">
    <property type="entry name" value="CD59 GLYCOPROTEIN"/>
    <property type="match status" value="1"/>
</dbReference>
<protein>
    <submittedName>
        <fullName evidence="5">Uncharacterized protein LOC109484615</fullName>
    </submittedName>
</protein>
<feature type="chain" id="PRO_5028205461" evidence="3">
    <location>
        <begin position="22"/>
        <end position="138"/>
    </location>
</feature>
<proteinExistence type="predicted"/>
<accession>A0A6P4ZQN5</accession>
<evidence type="ECO:0000256" key="3">
    <source>
        <dbReference type="SAM" id="SignalP"/>
    </source>
</evidence>
<dbReference type="RefSeq" id="XP_019643520.1">
    <property type="nucleotide sequence ID" value="XM_019787961.1"/>
</dbReference>
<name>A0A6P4ZQN5_BRABE</name>
<feature type="signal peptide" evidence="3">
    <location>
        <begin position="1"/>
        <end position="21"/>
    </location>
</feature>
<keyword evidence="1 3" id="KW-0732">Signal</keyword>
<evidence type="ECO:0000313" key="4">
    <source>
        <dbReference type="Proteomes" id="UP000515135"/>
    </source>
</evidence>
<keyword evidence="2" id="KW-1015">Disulfide bond</keyword>
<evidence type="ECO:0000313" key="5">
    <source>
        <dbReference type="RefSeq" id="XP_019643520.1"/>
    </source>
</evidence>
<evidence type="ECO:0000256" key="2">
    <source>
        <dbReference type="ARBA" id="ARBA00023157"/>
    </source>
</evidence>
<sequence length="138" mass="14180">MKGLVFAVSVALACCVTTCTALTCPTCTLADTRAACMQASLVTCNQTNPYCYTIQSKTSLTGEKWVSRCGTKSMCDAGKITNRVACKPTETTSNCIYCCNTDGCVGQPGSGASAAVSISVITMATAVMAVLLKNAAGF</sequence>
<dbReference type="GeneID" id="109484615"/>
<organism evidence="4 5">
    <name type="scientific">Branchiostoma belcheri</name>
    <name type="common">Amphioxus</name>
    <dbReference type="NCBI Taxonomy" id="7741"/>
    <lineage>
        <taxon>Eukaryota</taxon>
        <taxon>Metazoa</taxon>
        <taxon>Chordata</taxon>
        <taxon>Cephalochordata</taxon>
        <taxon>Leptocardii</taxon>
        <taxon>Amphioxiformes</taxon>
        <taxon>Branchiostomatidae</taxon>
        <taxon>Branchiostoma</taxon>
    </lineage>
</organism>
<dbReference type="OrthoDB" id="10045458at2759"/>
<dbReference type="PANTHER" id="PTHR10036:SF3">
    <property type="entry name" value="PROTEIN SLEEPLESS-RELATED"/>
    <property type="match status" value="1"/>
</dbReference>
<reference evidence="5" key="1">
    <citation type="submission" date="2025-08" db="UniProtKB">
        <authorList>
            <consortium name="RefSeq"/>
        </authorList>
    </citation>
    <scope>IDENTIFICATION</scope>
    <source>
        <tissue evidence="5">Gonad</tissue>
    </source>
</reference>
<evidence type="ECO:0000256" key="1">
    <source>
        <dbReference type="ARBA" id="ARBA00022729"/>
    </source>
</evidence>
<dbReference type="Proteomes" id="UP000515135">
    <property type="component" value="Unplaced"/>
</dbReference>
<dbReference type="AlphaFoldDB" id="A0A6P4ZQN5"/>
<dbReference type="KEGG" id="bbel:109484615"/>
<keyword evidence="4" id="KW-1185">Reference proteome</keyword>
<gene>
    <name evidence="5" type="primary">LOC109484615</name>
</gene>